<evidence type="ECO:0000256" key="6">
    <source>
        <dbReference type="ARBA" id="ARBA00023136"/>
    </source>
</evidence>
<dbReference type="Pfam" id="PF13813">
    <property type="entry name" value="MBOAT_2"/>
    <property type="match status" value="1"/>
</dbReference>
<evidence type="ECO:0000256" key="5">
    <source>
        <dbReference type="ARBA" id="ARBA00022989"/>
    </source>
</evidence>
<dbReference type="PANTHER" id="PTHR31595:SF67">
    <property type="entry name" value="WAX SYNTHASE DOMAIN-CONTAINING PROTEIN"/>
    <property type="match status" value="1"/>
</dbReference>
<keyword evidence="5 7" id="KW-1133">Transmembrane helix</keyword>
<evidence type="ECO:0000256" key="3">
    <source>
        <dbReference type="ARBA" id="ARBA00022679"/>
    </source>
</evidence>
<dbReference type="GO" id="GO:0016020">
    <property type="term" value="C:membrane"/>
    <property type="evidence" value="ECO:0007669"/>
    <property type="project" value="UniProtKB-SubCell"/>
</dbReference>
<dbReference type="AlphaFoldDB" id="A0A2A9PFK2"/>
<feature type="transmembrane region" description="Helical" evidence="7">
    <location>
        <begin position="97"/>
        <end position="118"/>
    </location>
</feature>
<proteinExistence type="inferred from homology"/>
<reference evidence="9 10" key="2">
    <citation type="journal article" date="2017" name="Sci. Rep.">
        <title>Ant-infecting Ophiocordyceps genomes reveal a high diversity of potential behavioral manipulation genes and a possible major role for enterotoxins.</title>
        <authorList>
            <person name="de Bekker C."/>
            <person name="Ohm R.A."/>
            <person name="Evans H.C."/>
            <person name="Brachmann A."/>
            <person name="Hughes D.P."/>
        </authorList>
    </citation>
    <scope>NUCLEOTIDE SEQUENCE [LARGE SCALE GENOMIC DNA]</scope>
    <source>
        <strain evidence="9 10">SC16a</strain>
    </source>
</reference>
<name>A0A2A9PFK2_OPHUN</name>
<keyword evidence="10" id="KW-1185">Reference proteome</keyword>
<evidence type="ECO:0000256" key="4">
    <source>
        <dbReference type="ARBA" id="ARBA00022692"/>
    </source>
</evidence>
<feature type="transmembrane region" description="Helical" evidence="7">
    <location>
        <begin position="43"/>
        <end position="61"/>
    </location>
</feature>
<organism evidence="9 10">
    <name type="scientific">Ophiocordyceps unilateralis</name>
    <name type="common">Zombie-ant fungus</name>
    <name type="synonym">Torrubia unilateralis</name>
    <dbReference type="NCBI Taxonomy" id="268505"/>
    <lineage>
        <taxon>Eukaryota</taxon>
        <taxon>Fungi</taxon>
        <taxon>Dikarya</taxon>
        <taxon>Ascomycota</taxon>
        <taxon>Pezizomycotina</taxon>
        <taxon>Sordariomycetes</taxon>
        <taxon>Hypocreomycetidae</taxon>
        <taxon>Hypocreales</taxon>
        <taxon>Ophiocordycipitaceae</taxon>
        <taxon>Ophiocordyceps</taxon>
    </lineage>
</organism>
<accession>A0A2A9PFK2</accession>
<feature type="domain" description="Wax synthase" evidence="8">
    <location>
        <begin position="321"/>
        <end position="408"/>
    </location>
</feature>
<comment type="subcellular location">
    <subcellularLocation>
        <location evidence="1">Membrane</location>
        <topology evidence="1">Multi-pass membrane protein</topology>
    </subcellularLocation>
</comment>
<reference evidence="9 10" key="1">
    <citation type="journal article" date="2015" name="BMC Genomics">
        <title>Gene expression during zombie ant biting behavior reflects the complexity underlying fungal parasitic behavioral manipulation.</title>
        <authorList>
            <person name="de Bekker C."/>
            <person name="Ohm R.A."/>
            <person name="Loreto R.G."/>
            <person name="Sebastian A."/>
            <person name="Albert I."/>
            <person name="Merrow M."/>
            <person name="Brachmann A."/>
            <person name="Hughes D.P."/>
        </authorList>
    </citation>
    <scope>NUCLEOTIDE SEQUENCE [LARGE SCALE GENOMIC DNA]</scope>
    <source>
        <strain evidence="9 10">SC16a</strain>
    </source>
</reference>
<feature type="transmembrane region" description="Helical" evidence="7">
    <location>
        <begin position="374"/>
        <end position="395"/>
    </location>
</feature>
<feature type="transmembrane region" description="Helical" evidence="7">
    <location>
        <begin position="401"/>
        <end position="422"/>
    </location>
</feature>
<feature type="transmembrane region" description="Helical" evidence="7">
    <location>
        <begin position="73"/>
        <end position="91"/>
    </location>
</feature>
<dbReference type="PANTHER" id="PTHR31595">
    <property type="entry name" value="LONG-CHAIN-ALCOHOL O-FATTY-ACYLTRANSFERASE 3-RELATED"/>
    <property type="match status" value="1"/>
</dbReference>
<evidence type="ECO:0000256" key="2">
    <source>
        <dbReference type="ARBA" id="ARBA00007282"/>
    </source>
</evidence>
<sequence length="511" mass="57381">MNSTVFFPSPTASSMVIALDQVRAAYYDAVSKAVATGRGMPLLIPYSLLGTLIVPALWLAVPHLHRPVLYQTRWLVVAFCLAFNTHVIVTSSSDSYAISYVIGLVAAWGIMSTMHLLVWSRPQFDALRAVKASKLSQPAPADVKHSKPAPLSDTFYWQPFPADAPFLDRLGWAVDLISSFRGIGWNWSTTSVPRPRAPRANEPVDMDSMPLVAKCGSERCTTEAEFVRKRLSSIAILYFIVDLCLVIAARDPYFLLGPDHAFELPGHLRNTPDYLLLAYRQLVTVTLALCALNFLFSINDLLQYWYIKAYVPSRSALWLHPSSFGDFTSVLDRGLSGFWGGFWHQMFRQQFLAPATYLIENGYIKKGSQTAINVMTLISFFQSGFFHLAGSLASIPETKLWRPVLFFLLQALGMLIQSTFSGQARRFLPTLHKAVAKAANLLFTIGWLYCTATFLIDDFTSAGLAMTELLPVSPLRWLGLGRATDSWLRWDRNVFPKWYRGQHWWESGLAL</sequence>
<evidence type="ECO:0000256" key="7">
    <source>
        <dbReference type="SAM" id="Phobius"/>
    </source>
</evidence>
<dbReference type="InterPro" id="IPR044851">
    <property type="entry name" value="Wax_synthase"/>
</dbReference>
<dbReference type="Proteomes" id="UP000037136">
    <property type="component" value="Unassembled WGS sequence"/>
</dbReference>
<feature type="transmembrane region" description="Helical" evidence="7">
    <location>
        <begin position="235"/>
        <end position="256"/>
    </location>
</feature>
<dbReference type="OrthoDB" id="2796277at2759"/>
<dbReference type="GO" id="GO:0006629">
    <property type="term" value="P:lipid metabolic process"/>
    <property type="evidence" value="ECO:0007669"/>
    <property type="project" value="InterPro"/>
</dbReference>
<dbReference type="STRING" id="268505.A0A2A9PFK2"/>
<comment type="caution">
    <text evidence="9">The sequence shown here is derived from an EMBL/GenBank/DDBJ whole genome shotgun (WGS) entry which is preliminary data.</text>
</comment>
<keyword evidence="3" id="KW-0808">Transferase</keyword>
<dbReference type="GO" id="GO:0008374">
    <property type="term" value="F:O-acyltransferase activity"/>
    <property type="evidence" value="ECO:0007669"/>
    <property type="project" value="InterPro"/>
</dbReference>
<evidence type="ECO:0000259" key="8">
    <source>
        <dbReference type="Pfam" id="PF13813"/>
    </source>
</evidence>
<keyword evidence="4 7" id="KW-0812">Transmembrane</keyword>
<feature type="transmembrane region" description="Helical" evidence="7">
    <location>
        <begin position="276"/>
        <end position="298"/>
    </location>
</feature>
<protein>
    <recommendedName>
        <fullName evidence="8">Wax synthase domain-containing protein</fullName>
    </recommendedName>
</protein>
<gene>
    <name evidence="9" type="ORF">XA68_12025</name>
</gene>
<comment type="similarity">
    <text evidence="2">Belongs to the wax synthase family.</text>
</comment>
<evidence type="ECO:0000313" key="9">
    <source>
        <dbReference type="EMBL" id="PFH59673.1"/>
    </source>
</evidence>
<dbReference type="InterPro" id="IPR032805">
    <property type="entry name" value="Wax_synthase_dom"/>
</dbReference>
<evidence type="ECO:0000256" key="1">
    <source>
        <dbReference type="ARBA" id="ARBA00004141"/>
    </source>
</evidence>
<dbReference type="EMBL" id="LAZP02000181">
    <property type="protein sequence ID" value="PFH59673.1"/>
    <property type="molecule type" value="Genomic_DNA"/>
</dbReference>
<keyword evidence="6 7" id="KW-0472">Membrane</keyword>
<feature type="transmembrane region" description="Helical" evidence="7">
    <location>
        <begin position="434"/>
        <end position="456"/>
    </location>
</feature>
<evidence type="ECO:0000313" key="10">
    <source>
        <dbReference type="Proteomes" id="UP000037136"/>
    </source>
</evidence>